<dbReference type="PROSITE" id="PS50076">
    <property type="entry name" value="DNAJ_2"/>
    <property type="match status" value="1"/>
</dbReference>
<dbReference type="Pfam" id="PF00226">
    <property type="entry name" value="DnaJ"/>
    <property type="match status" value="1"/>
</dbReference>
<dbReference type="InterPro" id="IPR001623">
    <property type="entry name" value="DnaJ_domain"/>
</dbReference>
<protein>
    <recommendedName>
        <fullName evidence="2">J domain-containing protein</fullName>
    </recommendedName>
</protein>
<proteinExistence type="predicted"/>
<dbReference type="PRINTS" id="PR00625">
    <property type="entry name" value="JDOMAIN"/>
</dbReference>
<organism evidence="3 4">
    <name type="scientific">Aquilegia coerulea</name>
    <name type="common">Rocky mountain columbine</name>
    <dbReference type="NCBI Taxonomy" id="218851"/>
    <lineage>
        <taxon>Eukaryota</taxon>
        <taxon>Viridiplantae</taxon>
        <taxon>Streptophyta</taxon>
        <taxon>Embryophyta</taxon>
        <taxon>Tracheophyta</taxon>
        <taxon>Spermatophyta</taxon>
        <taxon>Magnoliopsida</taxon>
        <taxon>Ranunculales</taxon>
        <taxon>Ranunculaceae</taxon>
        <taxon>Thalictroideae</taxon>
        <taxon>Aquilegia</taxon>
    </lineage>
</organism>
<dbReference type="Proteomes" id="UP000230069">
    <property type="component" value="Unassembled WGS sequence"/>
</dbReference>
<dbReference type="PROSITE" id="PS00636">
    <property type="entry name" value="DNAJ_1"/>
    <property type="match status" value="1"/>
</dbReference>
<dbReference type="CDD" id="cd06257">
    <property type="entry name" value="DnaJ"/>
    <property type="match status" value="1"/>
</dbReference>
<dbReference type="EMBL" id="KZ305020">
    <property type="protein sequence ID" value="PIA60654.1"/>
    <property type="molecule type" value="Genomic_DNA"/>
</dbReference>
<evidence type="ECO:0000256" key="1">
    <source>
        <dbReference type="SAM" id="Coils"/>
    </source>
</evidence>
<dbReference type="SUPFAM" id="SSF46565">
    <property type="entry name" value="Chaperone J-domain"/>
    <property type="match status" value="1"/>
</dbReference>
<keyword evidence="1" id="KW-0175">Coiled coil</keyword>
<dbReference type="Gene3D" id="1.10.287.110">
    <property type="entry name" value="DnaJ domain"/>
    <property type="match status" value="1"/>
</dbReference>
<gene>
    <name evidence="3" type="ORF">AQUCO_00300285v1</name>
</gene>
<dbReference type="SMART" id="SM00271">
    <property type="entry name" value="DnaJ"/>
    <property type="match status" value="1"/>
</dbReference>
<feature type="coiled-coil region" evidence="1">
    <location>
        <begin position="105"/>
        <end position="147"/>
    </location>
</feature>
<evidence type="ECO:0000313" key="3">
    <source>
        <dbReference type="EMBL" id="PIA60654.1"/>
    </source>
</evidence>
<dbReference type="InterPro" id="IPR036869">
    <property type="entry name" value="J_dom_sf"/>
</dbReference>
<evidence type="ECO:0000259" key="2">
    <source>
        <dbReference type="PROSITE" id="PS50076"/>
    </source>
</evidence>
<accession>A0A2G5EY53</accession>
<dbReference type="InParanoid" id="A0A2G5EY53"/>
<reference evidence="3 4" key="1">
    <citation type="submission" date="2017-09" db="EMBL/GenBank/DDBJ databases">
        <title>WGS assembly of Aquilegia coerulea Goldsmith.</title>
        <authorList>
            <person name="Hodges S."/>
            <person name="Kramer E."/>
            <person name="Nordborg M."/>
            <person name="Tomkins J."/>
            <person name="Borevitz J."/>
            <person name="Derieg N."/>
            <person name="Yan J."/>
            <person name="Mihaltcheva S."/>
            <person name="Hayes R.D."/>
            <person name="Rokhsar D."/>
        </authorList>
    </citation>
    <scope>NUCLEOTIDE SEQUENCE [LARGE SCALE GENOMIC DNA]</scope>
    <source>
        <strain evidence="4">cv. Goldsmith</strain>
    </source>
</reference>
<dbReference type="PANTHER" id="PTHR45098">
    <property type="entry name" value="DNAJ DOMAIN CONTAINING PROTEIN, EXPRESSED"/>
    <property type="match status" value="1"/>
</dbReference>
<name>A0A2G5EY53_AQUCA</name>
<keyword evidence="4" id="KW-1185">Reference proteome</keyword>
<feature type="domain" description="J" evidence="2">
    <location>
        <begin position="4"/>
        <end position="78"/>
    </location>
</feature>
<evidence type="ECO:0000313" key="4">
    <source>
        <dbReference type="Proteomes" id="UP000230069"/>
    </source>
</evidence>
<dbReference type="OrthoDB" id="10250354at2759"/>
<dbReference type="InterPro" id="IPR018253">
    <property type="entry name" value="DnaJ_domain_CS"/>
</dbReference>
<sequence>MKLNHYEVLGFQLESIGIGGLTKLTSNEIVKAYKSKALELHPDKRPNDPNANTEFQQLKSSYDILMDEKLRKGFDAYLQSMHGEERRWRWQRRHNSHKTRVDPDEKEKEMEMADFEALKKGLKRKMMADLEKEKEWLRYKFEEEEKEKLVTRTRKFEEGEERRRKIMKAAHDLVLQEEKEKRLRKMMASVKEDEERRRR</sequence>
<dbReference type="PANTHER" id="PTHR45098:SF1">
    <property type="entry name" value="DNAJ DOMAIN CONTAINING PROTEIN, EXPRESSED"/>
    <property type="match status" value="1"/>
</dbReference>
<dbReference type="AlphaFoldDB" id="A0A2G5EY53"/>